<dbReference type="PROSITE" id="PS51674">
    <property type="entry name" value="4FE4S_WBL"/>
    <property type="match status" value="1"/>
</dbReference>
<proteinExistence type="predicted"/>
<dbReference type="InterPro" id="IPR034768">
    <property type="entry name" value="4FE4S_WBL"/>
</dbReference>
<dbReference type="EMBL" id="MH825712">
    <property type="protein sequence ID" value="AYD87387.1"/>
    <property type="molecule type" value="Genomic_DNA"/>
</dbReference>
<name>A0A386KSQ9_9CAUD</name>
<sequence>MSAEPITVPADEPVVIPTLESAHHAFVQALTDEDGYRISPPCEQAPDMWFPEVGENAREARQHCVDLCPAVTQCGILALVAGERLGIWGGVAAISLARMSPEERLAQVITWTVEP</sequence>
<accession>A0A386KSQ9</accession>
<organism evidence="2 3">
    <name type="scientific">Microbacterium phage ValentiniPuff</name>
    <dbReference type="NCBI Taxonomy" id="2315705"/>
    <lineage>
        <taxon>Viruses</taxon>
        <taxon>Duplodnaviria</taxon>
        <taxon>Heunggongvirae</taxon>
        <taxon>Uroviricota</taxon>
        <taxon>Caudoviricetes</taxon>
        <taxon>Valentinivirus</taxon>
        <taxon>Valentinivirus valentinipuff</taxon>
    </lineage>
</organism>
<evidence type="ECO:0000313" key="2">
    <source>
        <dbReference type="EMBL" id="AYD87387.1"/>
    </source>
</evidence>
<evidence type="ECO:0000259" key="1">
    <source>
        <dbReference type="PROSITE" id="PS51674"/>
    </source>
</evidence>
<feature type="domain" description="4Fe-4S Wbl-type" evidence="1">
    <location>
        <begin position="41"/>
        <end position="98"/>
    </location>
</feature>
<protein>
    <recommendedName>
        <fullName evidence="1">4Fe-4S Wbl-type domain-containing protein</fullName>
    </recommendedName>
</protein>
<gene>
    <name evidence="2" type="primary">92</name>
    <name evidence="2" type="ORF">SEA_VALENTINIPUFF_92</name>
</gene>
<evidence type="ECO:0000313" key="3">
    <source>
        <dbReference type="Proteomes" id="UP000281993"/>
    </source>
</evidence>
<keyword evidence="3" id="KW-1185">Reference proteome</keyword>
<dbReference type="Proteomes" id="UP000281993">
    <property type="component" value="Segment"/>
</dbReference>
<dbReference type="Pfam" id="PF02467">
    <property type="entry name" value="Whib"/>
    <property type="match status" value="1"/>
</dbReference>
<reference evidence="2 3" key="1">
    <citation type="submission" date="2018-08" db="EMBL/GenBank/DDBJ databases">
        <authorList>
            <person name="Preder H."/>
            <person name="Servin-Meza L.A."/>
            <person name="Bonilla J.A."/>
            <person name="Klyczek K."/>
            <person name="Garlena R.A."/>
            <person name="Russell D.A."/>
            <person name="Pope W.H."/>
            <person name="Jacobs-Sera D."/>
            <person name="Hatfull G.F."/>
        </authorList>
    </citation>
    <scope>NUCLEOTIDE SEQUENCE [LARGE SCALE GENOMIC DNA]</scope>
</reference>